<gene>
    <name evidence="13" type="ORF">Dbus_chr3Rg1131</name>
</gene>
<evidence type="ECO:0000313" key="14">
    <source>
        <dbReference type="Proteomes" id="UP000494163"/>
    </source>
</evidence>
<dbReference type="FunFam" id="3.40.390.10:FF:000015">
    <property type="entry name" value="Meprin A subunit"/>
    <property type="match status" value="1"/>
</dbReference>
<dbReference type="STRING" id="30019.A0A0M5J6Z1"/>
<evidence type="ECO:0000256" key="4">
    <source>
        <dbReference type="ARBA" id="ARBA00022801"/>
    </source>
</evidence>
<dbReference type="InterPro" id="IPR006026">
    <property type="entry name" value="Peptidase_Metallo"/>
</dbReference>
<evidence type="ECO:0000256" key="2">
    <source>
        <dbReference type="ARBA" id="ARBA00022723"/>
    </source>
</evidence>
<dbReference type="SMR" id="A0A0M5J6Z1"/>
<dbReference type="CDD" id="cd04280">
    <property type="entry name" value="ZnMc_astacin_like"/>
    <property type="match status" value="1"/>
</dbReference>
<dbReference type="GO" id="GO:0006508">
    <property type="term" value="P:proteolysis"/>
    <property type="evidence" value="ECO:0007669"/>
    <property type="project" value="UniProtKB-KW"/>
</dbReference>
<name>A0A0M5J6Z1_DROBS</name>
<evidence type="ECO:0000256" key="10">
    <source>
        <dbReference type="PROSITE-ProRule" id="PRU01211"/>
    </source>
</evidence>
<dbReference type="Gene3D" id="3.40.390.10">
    <property type="entry name" value="Collagenase (Catalytic Domain)"/>
    <property type="match status" value="1"/>
</dbReference>
<keyword evidence="2 10" id="KW-0479">Metal-binding</keyword>
<evidence type="ECO:0000256" key="9">
    <source>
        <dbReference type="ARBA" id="ARBA00023180"/>
    </source>
</evidence>
<dbReference type="PANTHER" id="PTHR10127:SF780">
    <property type="entry name" value="METALLOENDOPEPTIDASE"/>
    <property type="match status" value="1"/>
</dbReference>
<feature type="signal peptide" evidence="11">
    <location>
        <begin position="1"/>
        <end position="22"/>
    </location>
</feature>
<dbReference type="OMA" id="NLQSPNC"/>
<evidence type="ECO:0000256" key="8">
    <source>
        <dbReference type="ARBA" id="ARBA00023157"/>
    </source>
</evidence>
<accession>A0A0M5J6Z1</accession>
<evidence type="ECO:0000256" key="6">
    <source>
        <dbReference type="ARBA" id="ARBA00023049"/>
    </source>
</evidence>
<sequence length="284" mass="31839">MAKLCEVIRIVVLCGLLTAAVAYPVVEEEEQELAELSESMFGLPDSATGALLAAQSAETLQNPEELGNYYEGDILIPLQQNETRNGLLAMSKRWPGAVVPYEIKGKFSAQELQNIEHAFKEYHSRTCVRFKQRSNEKDYISIVNGKTGCWSSMGRIGGRQEVNLQSPNCLRTYGTPIHELMHALGFMHEQNRHERDRFVQVLSENVKPEMLVNFDKSSARIQSAFGIGYDYASVMHYSPTSFSKNGQPTLKALMNSAEARQMGQRRGFSNSDVAKINAMYKCKV</sequence>
<dbReference type="InterPro" id="IPR001506">
    <property type="entry name" value="Peptidase_M12A"/>
</dbReference>
<keyword evidence="9" id="KW-0325">Glycoprotein</keyword>
<dbReference type="Pfam" id="PF01400">
    <property type="entry name" value="Astacin"/>
    <property type="match status" value="1"/>
</dbReference>
<dbReference type="GO" id="GO:0008270">
    <property type="term" value="F:zinc ion binding"/>
    <property type="evidence" value="ECO:0007669"/>
    <property type="project" value="UniProtKB-UniRule"/>
</dbReference>
<dbReference type="OrthoDB" id="291007at2759"/>
<keyword evidence="7" id="KW-0865">Zymogen</keyword>
<dbReference type="AlphaFoldDB" id="A0A0M5J6Z1"/>
<comment type="cofactor">
    <cofactor evidence="10 11">
        <name>Zn(2+)</name>
        <dbReference type="ChEBI" id="CHEBI:29105"/>
    </cofactor>
    <text evidence="10 11">Binds 1 zinc ion per subunit.</text>
</comment>
<feature type="active site" evidence="10">
    <location>
        <position position="179"/>
    </location>
</feature>
<reference evidence="13 14" key="1">
    <citation type="submission" date="2015-08" db="EMBL/GenBank/DDBJ databases">
        <title>Ancestral chromatin configuration constrains chromatin evolution on differentiating sex chromosomes in Drosophila.</title>
        <authorList>
            <person name="Zhou Q."/>
            <person name="Bachtrog D."/>
        </authorList>
    </citation>
    <scope>NUCLEOTIDE SEQUENCE [LARGE SCALE GENOMIC DNA]</scope>
    <source>
        <tissue evidence="13">Whole larvae</tissue>
    </source>
</reference>
<proteinExistence type="predicted"/>
<dbReference type="PRINTS" id="PR00480">
    <property type="entry name" value="ASTACIN"/>
</dbReference>
<dbReference type="EMBL" id="CP012526">
    <property type="protein sequence ID" value="ALC46381.1"/>
    <property type="molecule type" value="Genomic_DNA"/>
</dbReference>
<feature type="chain" id="PRO_5005732155" description="Metalloendopeptidase" evidence="11">
    <location>
        <begin position="23"/>
        <end position="284"/>
    </location>
</feature>
<keyword evidence="8 10" id="KW-1015">Disulfide bond</keyword>
<dbReference type="InterPro" id="IPR024079">
    <property type="entry name" value="MetalloPept_cat_dom_sf"/>
</dbReference>
<feature type="binding site" evidence="10">
    <location>
        <position position="182"/>
    </location>
    <ligand>
        <name>Zn(2+)</name>
        <dbReference type="ChEBI" id="CHEBI:29105"/>
        <note>catalytic</note>
    </ligand>
</feature>
<evidence type="ECO:0000256" key="1">
    <source>
        <dbReference type="ARBA" id="ARBA00022670"/>
    </source>
</evidence>
<evidence type="ECO:0000256" key="5">
    <source>
        <dbReference type="ARBA" id="ARBA00022833"/>
    </source>
</evidence>
<keyword evidence="1 10" id="KW-0645">Protease</keyword>
<feature type="binding site" evidence="10">
    <location>
        <position position="188"/>
    </location>
    <ligand>
        <name>Zn(2+)</name>
        <dbReference type="ChEBI" id="CHEBI:29105"/>
        <note>catalytic</note>
    </ligand>
</feature>
<feature type="disulfide bond" evidence="10">
    <location>
        <begin position="127"/>
        <end position="282"/>
    </location>
</feature>
<dbReference type="SUPFAM" id="SSF55486">
    <property type="entry name" value="Metalloproteases ('zincins'), catalytic domain"/>
    <property type="match status" value="1"/>
</dbReference>
<evidence type="ECO:0000256" key="11">
    <source>
        <dbReference type="RuleBase" id="RU361183"/>
    </source>
</evidence>
<dbReference type="Proteomes" id="UP000494163">
    <property type="component" value="Chromosome 3R"/>
</dbReference>
<evidence type="ECO:0000256" key="3">
    <source>
        <dbReference type="ARBA" id="ARBA00022729"/>
    </source>
</evidence>
<comment type="caution">
    <text evidence="10">Lacks conserved residue(s) required for the propagation of feature annotation.</text>
</comment>
<keyword evidence="4 10" id="KW-0378">Hydrolase</keyword>
<evidence type="ECO:0000313" key="13">
    <source>
        <dbReference type="EMBL" id="ALC46381.1"/>
    </source>
</evidence>
<protein>
    <recommendedName>
        <fullName evidence="11">Metalloendopeptidase</fullName>
        <ecNumber evidence="11">3.4.24.-</ecNumber>
    </recommendedName>
</protein>
<dbReference type="EC" id="3.4.24.-" evidence="11"/>
<keyword evidence="14" id="KW-1185">Reference proteome</keyword>
<feature type="domain" description="Peptidase M12A" evidence="12">
    <location>
        <begin position="85"/>
        <end position="283"/>
    </location>
</feature>
<organism evidence="13 14">
    <name type="scientific">Drosophila busckii</name>
    <name type="common">Fruit fly</name>
    <dbReference type="NCBI Taxonomy" id="30019"/>
    <lineage>
        <taxon>Eukaryota</taxon>
        <taxon>Metazoa</taxon>
        <taxon>Ecdysozoa</taxon>
        <taxon>Arthropoda</taxon>
        <taxon>Hexapoda</taxon>
        <taxon>Insecta</taxon>
        <taxon>Pterygota</taxon>
        <taxon>Neoptera</taxon>
        <taxon>Endopterygota</taxon>
        <taxon>Diptera</taxon>
        <taxon>Brachycera</taxon>
        <taxon>Muscomorpha</taxon>
        <taxon>Ephydroidea</taxon>
        <taxon>Drosophilidae</taxon>
        <taxon>Drosophila</taxon>
    </lineage>
</organism>
<keyword evidence="3 11" id="KW-0732">Signal</keyword>
<dbReference type="GO" id="GO:0004222">
    <property type="term" value="F:metalloendopeptidase activity"/>
    <property type="evidence" value="ECO:0007669"/>
    <property type="project" value="UniProtKB-UniRule"/>
</dbReference>
<dbReference type="PANTHER" id="PTHR10127">
    <property type="entry name" value="DISCOIDIN, CUB, EGF, LAMININ , AND ZINC METALLOPROTEASE DOMAIN CONTAINING"/>
    <property type="match status" value="1"/>
</dbReference>
<keyword evidence="6 10" id="KW-0482">Metalloprotease</keyword>
<dbReference type="SMART" id="SM00235">
    <property type="entry name" value="ZnMc"/>
    <property type="match status" value="1"/>
</dbReference>
<evidence type="ECO:0000259" key="12">
    <source>
        <dbReference type="PROSITE" id="PS51864"/>
    </source>
</evidence>
<evidence type="ECO:0000256" key="7">
    <source>
        <dbReference type="ARBA" id="ARBA00023145"/>
    </source>
</evidence>
<dbReference type="InterPro" id="IPR034035">
    <property type="entry name" value="Astacin-like_dom"/>
</dbReference>
<feature type="binding site" evidence="10">
    <location>
        <position position="178"/>
    </location>
    <ligand>
        <name>Zn(2+)</name>
        <dbReference type="ChEBI" id="CHEBI:29105"/>
        <note>catalytic</note>
    </ligand>
</feature>
<keyword evidence="5 10" id="KW-0862">Zinc</keyword>
<dbReference type="PROSITE" id="PS51864">
    <property type="entry name" value="ASTACIN"/>
    <property type="match status" value="1"/>
</dbReference>